<organism evidence="6 7">
    <name type="scientific">Mesorhabditis spiculigera</name>
    <dbReference type="NCBI Taxonomy" id="96644"/>
    <lineage>
        <taxon>Eukaryota</taxon>
        <taxon>Metazoa</taxon>
        <taxon>Ecdysozoa</taxon>
        <taxon>Nematoda</taxon>
        <taxon>Chromadorea</taxon>
        <taxon>Rhabditida</taxon>
        <taxon>Rhabditina</taxon>
        <taxon>Rhabditomorpha</taxon>
        <taxon>Rhabditoidea</taxon>
        <taxon>Rhabditidae</taxon>
        <taxon>Mesorhabditinae</taxon>
        <taxon>Mesorhabditis</taxon>
    </lineage>
</organism>
<dbReference type="SUPFAM" id="SSF57829">
    <property type="entry name" value="Zn-binding ribosomal proteins"/>
    <property type="match status" value="1"/>
</dbReference>
<dbReference type="InterPro" id="IPR001975">
    <property type="entry name" value="Ribosomal_eL40_dom"/>
</dbReference>
<dbReference type="SMART" id="SM01377">
    <property type="entry name" value="Ribosomal_L40e"/>
    <property type="match status" value="1"/>
</dbReference>
<gene>
    <name evidence="6" type="ORF">MSPICULIGERA_LOCUS18289</name>
</gene>
<dbReference type="InterPro" id="IPR011332">
    <property type="entry name" value="Ribosomal_zn-bd"/>
</dbReference>
<reference evidence="6" key="1">
    <citation type="submission" date="2023-06" db="EMBL/GenBank/DDBJ databases">
        <authorList>
            <person name="Delattre M."/>
        </authorList>
    </citation>
    <scope>NUCLEOTIDE SEQUENCE</scope>
    <source>
        <strain evidence="6">AF72</strain>
    </source>
</reference>
<keyword evidence="1" id="KW-1017">Isopeptide bond</keyword>
<dbReference type="InterPro" id="IPR038587">
    <property type="entry name" value="Ribosomal_eL40_sf"/>
</dbReference>
<dbReference type="AlphaFoldDB" id="A0AA36D3L5"/>
<dbReference type="GO" id="GO:0005840">
    <property type="term" value="C:ribosome"/>
    <property type="evidence" value="ECO:0007669"/>
    <property type="project" value="UniProtKB-KW"/>
</dbReference>
<dbReference type="Pfam" id="PF01020">
    <property type="entry name" value="Ribosomal_L40e"/>
    <property type="match status" value="1"/>
</dbReference>
<protein>
    <recommendedName>
        <fullName evidence="4">Ubiquitin-ribosomal protein eL40 fusion protein</fullName>
    </recommendedName>
</protein>
<dbReference type="GO" id="GO:0003735">
    <property type="term" value="F:structural constituent of ribosome"/>
    <property type="evidence" value="ECO:0007669"/>
    <property type="project" value="InterPro"/>
</dbReference>
<evidence type="ECO:0000256" key="3">
    <source>
        <dbReference type="ARBA" id="ARBA00023274"/>
    </source>
</evidence>
<comment type="caution">
    <text evidence="6">The sequence shown here is derived from an EMBL/GenBank/DDBJ whole genome shotgun (WGS) entry which is preliminary data.</text>
</comment>
<feature type="domain" description="Large ribosomal subunit protein eL40" evidence="5">
    <location>
        <begin position="47"/>
        <end position="97"/>
    </location>
</feature>
<evidence type="ECO:0000313" key="7">
    <source>
        <dbReference type="Proteomes" id="UP001177023"/>
    </source>
</evidence>
<dbReference type="Gene3D" id="4.10.1060.50">
    <property type="match status" value="1"/>
</dbReference>
<dbReference type="EMBL" id="CATQJA010002659">
    <property type="protein sequence ID" value="CAJ0580086.1"/>
    <property type="molecule type" value="Genomic_DNA"/>
</dbReference>
<proteinExistence type="predicted"/>
<keyword evidence="7" id="KW-1185">Reference proteome</keyword>
<sequence>MHLYVRTVTGNGSVELSAFESVAELRRIIAETFSCVSEDCRLYLGEWMSMKDKQLAHDHNVDKMVCRKCYARLPPRATKCRKKNCHSTDLRKKSNNPNK</sequence>
<evidence type="ECO:0000313" key="6">
    <source>
        <dbReference type="EMBL" id="CAJ0580086.1"/>
    </source>
</evidence>
<dbReference type="Proteomes" id="UP001177023">
    <property type="component" value="Unassembled WGS sequence"/>
</dbReference>
<keyword evidence="3" id="KW-0687">Ribonucleoprotein</keyword>
<evidence type="ECO:0000259" key="5">
    <source>
        <dbReference type="SMART" id="SM01377"/>
    </source>
</evidence>
<evidence type="ECO:0000256" key="1">
    <source>
        <dbReference type="ARBA" id="ARBA00022499"/>
    </source>
</evidence>
<feature type="non-terminal residue" evidence="6">
    <location>
        <position position="1"/>
    </location>
</feature>
<dbReference type="SUPFAM" id="SSF54236">
    <property type="entry name" value="Ubiquitin-like"/>
    <property type="match status" value="1"/>
</dbReference>
<dbReference type="GO" id="GO:1990904">
    <property type="term" value="C:ribonucleoprotein complex"/>
    <property type="evidence" value="ECO:0007669"/>
    <property type="project" value="UniProtKB-KW"/>
</dbReference>
<dbReference type="InterPro" id="IPR029071">
    <property type="entry name" value="Ubiquitin-like_domsf"/>
</dbReference>
<evidence type="ECO:0000256" key="2">
    <source>
        <dbReference type="ARBA" id="ARBA00022980"/>
    </source>
</evidence>
<evidence type="ECO:0000256" key="4">
    <source>
        <dbReference type="ARBA" id="ARBA00035298"/>
    </source>
</evidence>
<accession>A0AA36D3L5</accession>
<dbReference type="GO" id="GO:0006412">
    <property type="term" value="P:translation"/>
    <property type="evidence" value="ECO:0007669"/>
    <property type="project" value="InterPro"/>
</dbReference>
<name>A0AA36D3L5_9BILA</name>
<keyword evidence="2" id="KW-0689">Ribosomal protein</keyword>